<dbReference type="Proteomes" id="UP000195557">
    <property type="component" value="Unassembled WGS sequence"/>
</dbReference>
<organism evidence="8">
    <name type="scientific">Ostreococcus tauri</name>
    <name type="common">Marine green alga</name>
    <dbReference type="NCBI Taxonomy" id="70448"/>
    <lineage>
        <taxon>Eukaryota</taxon>
        <taxon>Viridiplantae</taxon>
        <taxon>Chlorophyta</taxon>
        <taxon>Mamiellophyceae</taxon>
        <taxon>Mamiellales</taxon>
        <taxon>Bathycoccaceae</taxon>
        <taxon>Ostreococcus</taxon>
    </lineage>
</organism>
<comment type="subcellular location">
    <subcellularLocation>
        <location evidence="1">Membrane</location>
    </subcellularLocation>
</comment>
<feature type="compositionally biased region" description="Polar residues" evidence="6">
    <location>
        <begin position="547"/>
        <end position="584"/>
    </location>
</feature>
<feature type="region of interest" description="Disordered" evidence="6">
    <location>
        <begin position="598"/>
        <end position="623"/>
    </location>
</feature>
<dbReference type="AlphaFoldDB" id="A0A1Y5I2F1"/>
<dbReference type="GO" id="GO:0008610">
    <property type="term" value="P:lipid biosynthetic process"/>
    <property type="evidence" value="ECO:0007669"/>
    <property type="project" value="InterPro"/>
</dbReference>
<evidence type="ECO:0000256" key="2">
    <source>
        <dbReference type="ARBA" id="ARBA00009324"/>
    </source>
</evidence>
<feature type="region of interest" description="Disordered" evidence="6">
    <location>
        <begin position="35"/>
        <end position="65"/>
    </location>
</feature>
<sequence>MFSRLAWACGGIQYFGYISLSTLIELRYFVKEDSGDAGDGNDARSTSERSTTTSSSDVDEEVREWKIQPGRAATGTVRTTKSDPWGFPLYQMITGRHPKGGKHDGGKGARVIHPRHRLYASVNLLMSACFAFAVGESVARGWTRMYGGLNVDATFIGSIYDILRGFAVATVWQSVLEYYWHRAMHARWFYERAHKIHHFYVSPCCWCDLCIHPMEAFGYYCILYAPGFFFPLHRASFILYMAVMGVCGVMDHSGVDVSFADGAYDTTFHDAHHRLFFVNYAFPFDIIDRLCGTYVHGRTDPQARVMDMVDKADREYRVEKRRFEETERDLRQRVKDARDELEREREMRESGNERESNDARELGALRRRVGELEGECDALKESNQKHRKDALMAKTKGERAEWLEGEIERVKKLLASSEGLVKQLKSDLQLEKSAVTKVESAKISLEKDRSSLRKEIEMNAAKMIELEQEVENQSARLASMAKELEENRALGKSDAAVAKRERALEQREKAAAEREREIKESFANLKARESACEKRERAIAKSEATEATRSTPAKASGASTSRGTAIEPSGTTPAPTPTVPSHTVSRFAELARRYVFTPGFKPRLGKPSAADSPTPTKTPLSEKSRQLFAAASASMADQAKNAAAVGVFKALHSTIGYKQSTPAKSLGAGTPDEKPAGKTPAKTPARKTLES</sequence>
<dbReference type="InterPro" id="IPR050307">
    <property type="entry name" value="Sterol_Desaturase_Related"/>
</dbReference>
<keyword evidence="5" id="KW-0472">Membrane</keyword>
<comment type="similarity">
    <text evidence="2">Belongs to the sterol desaturase family.</text>
</comment>
<gene>
    <name evidence="8" type="ORF">BE221DRAFT_46420</name>
</gene>
<evidence type="ECO:0000259" key="7">
    <source>
        <dbReference type="Pfam" id="PF04116"/>
    </source>
</evidence>
<feature type="region of interest" description="Disordered" evidence="6">
    <location>
        <begin position="658"/>
        <end position="691"/>
    </location>
</feature>
<feature type="domain" description="Fatty acid hydroxylase" evidence="7">
    <location>
        <begin position="166"/>
        <end position="293"/>
    </location>
</feature>
<dbReference type="GO" id="GO:0016020">
    <property type="term" value="C:membrane"/>
    <property type="evidence" value="ECO:0007669"/>
    <property type="project" value="UniProtKB-SubCell"/>
</dbReference>
<protein>
    <submittedName>
        <fullName evidence="8">C-4 sterol methyl oxidase</fullName>
    </submittedName>
</protein>
<evidence type="ECO:0000256" key="1">
    <source>
        <dbReference type="ARBA" id="ARBA00004370"/>
    </source>
</evidence>
<feature type="region of interest" description="Disordered" evidence="6">
    <location>
        <begin position="486"/>
        <end position="585"/>
    </location>
</feature>
<dbReference type="Pfam" id="PF04116">
    <property type="entry name" value="FA_hydroxylase"/>
    <property type="match status" value="1"/>
</dbReference>
<evidence type="ECO:0000256" key="3">
    <source>
        <dbReference type="ARBA" id="ARBA00022692"/>
    </source>
</evidence>
<reference evidence="8" key="1">
    <citation type="submission" date="2017-04" db="EMBL/GenBank/DDBJ databases">
        <title>Population genomics of picophytoplankton unveils novel chromosome hypervariability.</title>
        <authorList>
            <consortium name="DOE Joint Genome Institute"/>
            <person name="Blanc-Mathieu R."/>
            <person name="Krasovec M."/>
            <person name="Hebrard M."/>
            <person name="Yau S."/>
            <person name="Desgranges E."/>
            <person name="Martin J."/>
            <person name="Schackwitz W."/>
            <person name="Kuo A."/>
            <person name="Salin G."/>
            <person name="Donnadieu C."/>
            <person name="Desdevises Y."/>
            <person name="Sanchez-Ferandin S."/>
            <person name="Moreau H."/>
            <person name="Rivals E."/>
            <person name="Grigoriev I.V."/>
            <person name="Grimsley N."/>
            <person name="Eyre-Walker A."/>
            <person name="Piganeau G."/>
        </authorList>
    </citation>
    <scope>NUCLEOTIDE SEQUENCE [LARGE SCALE GENOMIC DNA]</scope>
    <source>
        <strain evidence="8">RCC 1115</strain>
    </source>
</reference>
<feature type="region of interest" description="Disordered" evidence="6">
    <location>
        <begin position="336"/>
        <end position="358"/>
    </location>
</feature>
<feature type="compositionally biased region" description="Basic and acidic residues" evidence="6">
    <location>
        <begin position="486"/>
        <end position="546"/>
    </location>
</feature>
<evidence type="ECO:0000256" key="6">
    <source>
        <dbReference type="SAM" id="MobiDB-lite"/>
    </source>
</evidence>
<evidence type="ECO:0000313" key="8">
    <source>
        <dbReference type="EMBL" id="OUS43666.1"/>
    </source>
</evidence>
<accession>A0A1Y5I2F1</accession>
<keyword evidence="3" id="KW-0812">Transmembrane</keyword>
<dbReference type="InterPro" id="IPR006694">
    <property type="entry name" value="Fatty_acid_hydroxylase"/>
</dbReference>
<keyword evidence="4" id="KW-1133">Transmembrane helix</keyword>
<evidence type="ECO:0000256" key="4">
    <source>
        <dbReference type="ARBA" id="ARBA00022989"/>
    </source>
</evidence>
<dbReference type="GO" id="GO:0005506">
    <property type="term" value="F:iron ion binding"/>
    <property type="evidence" value="ECO:0007669"/>
    <property type="project" value="InterPro"/>
</dbReference>
<evidence type="ECO:0000256" key="5">
    <source>
        <dbReference type="ARBA" id="ARBA00023136"/>
    </source>
</evidence>
<dbReference type="PANTHER" id="PTHR11863">
    <property type="entry name" value="STEROL DESATURASE"/>
    <property type="match status" value="1"/>
</dbReference>
<dbReference type="EMBL" id="KZ155830">
    <property type="protein sequence ID" value="OUS43666.1"/>
    <property type="molecule type" value="Genomic_DNA"/>
</dbReference>
<proteinExistence type="inferred from homology"/>
<name>A0A1Y5I2F1_OSTTA</name>
<feature type="non-terminal residue" evidence="8">
    <location>
        <position position="691"/>
    </location>
</feature>
<dbReference type="GO" id="GO:0016491">
    <property type="term" value="F:oxidoreductase activity"/>
    <property type="evidence" value="ECO:0007669"/>
    <property type="project" value="InterPro"/>
</dbReference>